<dbReference type="RefSeq" id="WP_237867906.1">
    <property type="nucleotide sequence ID" value="NZ_JAKLTR010000001.1"/>
</dbReference>
<reference evidence="1" key="1">
    <citation type="submission" date="2022-01" db="EMBL/GenBank/DDBJ databases">
        <authorList>
            <person name="Jo J.-H."/>
            <person name="Im W.-T."/>
        </authorList>
    </citation>
    <scope>NUCLEOTIDE SEQUENCE</scope>
    <source>
        <strain evidence="1">NA20</strain>
    </source>
</reference>
<accession>A0ABS9KK34</accession>
<comment type="caution">
    <text evidence="1">The sequence shown here is derived from an EMBL/GenBank/DDBJ whole genome shotgun (WGS) entry which is preliminary data.</text>
</comment>
<name>A0ABS9KK34_9BACT</name>
<evidence type="ECO:0000313" key="1">
    <source>
        <dbReference type="EMBL" id="MCG2612677.1"/>
    </source>
</evidence>
<evidence type="ECO:0000313" key="2">
    <source>
        <dbReference type="Proteomes" id="UP001165367"/>
    </source>
</evidence>
<sequence>MRKINSAQMFALLIFIGAHFLSYVSNGQLTGGSSTSDNMNISGYSYLLYTIKKGRNEKNLGNCFFYRTGNKTYIVTSASLLNDWDAINNMEVEDKTIDSAYILVPLKGSKEFARIEMNTNFTKLEHDRMNVFYKRPSCYVAEIELADTLNINTIDKLITQNYLRTNPEKISLMGFSNTSYEKNKPKTLTNLSKVKITGNVIDTIGSPIVWQPGNHVDSNHYAIHIDSQFNNVTTSGSPVFLRYGNSIVWGGMISHGEGSDILFAIKPAYILKAIATTKHRPFYINKKTKVTPAKVQTFKRQK</sequence>
<protein>
    <submittedName>
        <fullName evidence="1">Uncharacterized protein</fullName>
    </submittedName>
</protein>
<dbReference type="Proteomes" id="UP001165367">
    <property type="component" value="Unassembled WGS sequence"/>
</dbReference>
<keyword evidence="2" id="KW-1185">Reference proteome</keyword>
<organism evidence="1 2">
    <name type="scientific">Terrimonas ginsenosidimutans</name>
    <dbReference type="NCBI Taxonomy" id="2908004"/>
    <lineage>
        <taxon>Bacteria</taxon>
        <taxon>Pseudomonadati</taxon>
        <taxon>Bacteroidota</taxon>
        <taxon>Chitinophagia</taxon>
        <taxon>Chitinophagales</taxon>
        <taxon>Chitinophagaceae</taxon>
        <taxon>Terrimonas</taxon>
    </lineage>
</organism>
<gene>
    <name evidence="1" type="ORF">LZZ85_00235</name>
</gene>
<dbReference type="EMBL" id="JAKLTR010000001">
    <property type="protein sequence ID" value="MCG2612677.1"/>
    <property type="molecule type" value="Genomic_DNA"/>
</dbReference>
<proteinExistence type="predicted"/>